<keyword evidence="2" id="KW-0677">Repeat</keyword>
<dbReference type="PROSITE" id="PS00028">
    <property type="entry name" value="ZINC_FINGER_C2H2_1"/>
    <property type="match status" value="2"/>
</dbReference>
<dbReference type="Pfam" id="PF00096">
    <property type="entry name" value="zf-C2H2"/>
    <property type="match status" value="1"/>
</dbReference>
<dbReference type="InterPro" id="IPR036236">
    <property type="entry name" value="Znf_C2H2_sf"/>
</dbReference>
<evidence type="ECO:0000256" key="3">
    <source>
        <dbReference type="ARBA" id="ARBA00022771"/>
    </source>
</evidence>
<feature type="region of interest" description="Disordered" evidence="6">
    <location>
        <begin position="68"/>
        <end position="116"/>
    </location>
</feature>
<protein>
    <recommendedName>
        <fullName evidence="7">C2H2-type domain-containing protein</fullName>
    </recommendedName>
</protein>
<evidence type="ECO:0000313" key="9">
    <source>
        <dbReference type="Proteomes" id="UP000244855"/>
    </source>
</evidence>
<proteinExistence type="predicted"/>
<dbReference type="AlphaFoldDB" id="A0A2V1EAH7"/>
<dbReference type="InterPro" id="IPR013087">
    <property type="entry name" value="Znf_C2H2_type"/>
</dbReference>
<feature type="compositionally biased region" description="Polar residues" evidence="6">
    <location>
        <begin position="71"/>
        <end position="80"/>
    </location>
</feature>
<keyword evidence="9" id="KW-1185">Reference proteome</keyword>
<feature type="domain" description="C2H2-type" evidence="7">
    <location>
        <begin position="117"/>
        <end position="145"/>
    </location>
</feature>
<sequence>MTYPYVKCGCSGMNCYCTDQLFALPNFTTELTDEPETIYAPAYTTTNSFYPIYTPEVPTPDPHYPWVEPQRASNTFPPETSSSLPNPPQPFSPNFPHTHAPKRNSTASATTTTERSYPCRRCTKTFTNQRNRRRHERDQHSDGASEKFVCRISTCRGQVGRKDNLDKHMAFVHLECSKCGETFAKGDDVMEHRKAEHKVVRRRPKRANTM</sequence>
<evidence type="ECO:0000256" key="4">
    <source>
        <dbReference type="ARBA" id="ARBA00022833"/>
    </source>
</evidence>
<keyword evidence="4" id="KW-0862">Zinc</keyword>
<gene>
    <name evidence="8" type="ORF">DM02DRAFT_622134</name>
</gene>
<reference evidence="8 9" key="1">
    <citation type="journal article" date="2018" name="Sci. Rep.">
        <title>Comparative genomics provides insights into the lifestyle and reveals functional heterogeneity of dark septate endophytic fungi.</title>
        <authorList>
            <person name="Knapp D.G."/>
            <person name="Nemeth J.B."/>
            <person name="Barry K."/>
            <person name="Hainaut M."/>
            <person name="Henrissat B."/>
            <person name="Johnson J."/>
            <person name="Kuo A."/>
            <person name="Lim J.H.P."/>
            <person name="Lipzen A."/>
            <person name="Nolan M."/>
            <person name="Ohm R.A."/>
            <person name="Tamas L."/>
            <person name="Grigoriev I.V."/>
            <person name="Spatafora J.W."/>
            <person name="Nagy L.G."/>
            <person name="Kovacs G.M."/>
        </authorList>
    </citation>
    <scope>NUCLEOTIDE SEQUENCE [LARGE SCALE GENOMIC DNA]</scope>
    <source>
        <strain evidence="8 9">DSE2036</strain>
    </source>
</reference>
<dbReference type="GO" id="GO:0008270">
    <property type="term" value="F:zinc ion binding"/>
    <property type="evidence" value="ECO:0007669"/>
    <property type="project" value="UniProtKB-KW"/>
</dbReference>
<feature type="domain" description="C2H2-type" evidence="7">
    <location>
        <begin position="174"/>
        <end position="202"/>
    </location>
</feature>
<evidence type="ECO:0000256" key="1">
    <source>
        <dbReference type="ARBA" id="ARBA00022723"/>
    </source>
</evidence>
<dbReference type="EMBL" id="KZ805303">
    <property type="protein sequence ID" value="PVI07638.1"/>
    <property type="molecule type" value="Genomic_DNA"/>
</dbReference>
<evidence type="ECO:0000259" key="7">
    <source>
        <dbReference type="PROSITE" id="PS50157"/>
    </source>
</evidence>
<evidence type="ECO:0000256" key="6">
    <source>
        <dbReference type="SAM" id="MobiDB-lite"/>
    </source>
</evidence>
<evidence type="ECO:0000256" key="2">
    <source>
        <dbReference type="ARBA" id="ARBA00022737"/>
    </source>
</evidence>
<keyword evidence="1" id="KW-0479">Metal-binding</keyword>
<keyword evidence="3 5" id="KW-0863">Zinc-finger</keyword>
<dbReference type="Gene3D" id="3.30.160.60">
    <property type="entry name" value="Classic Zinc Finger"/>
    <property type="match status" value="1"/>
</dbReference>
<accession>A0A2V1EAH7</accession>
<dbReference type="PANTHER" id="PTHR24409">
    <property type="entry name" value="ZINC FINGER PROTEIN 142"/>
    <property type="match status" value="1"/>
</dbReference>
<dbReference type="PROSITE" id="PS50157">
    <property type="entry name" value="ZINC_FINGER_C2H2_2"/>
    <property type="match status" value="2"/>
</dbReference>
<evidence type="ECO:0000313" key="8">
    <source>
        <dbReference type="EMBL" id="PVI07638.1"/>
    </source>
</evidence>
<organism evidence="8 9">
    <name type="scientific">Periconia macrospinosa</name>
    <dbReference type="NCBI Taxonomy" id="97972"/>
    <lineage>
        <taxon>Eukaryota</taxon>
        <taxon>Fungi</taxon>
        <taxon>Dikarya</taxon>
        <taxon>Ascomycota</taxon>
        <taxon>Pezizomycotina</taxon>
        <taxon>Dothideomycetes</taxon>
        <taxon>Pleosporomycetidae</taxon>
        <taxon>Pleosporales</taxon>
        <taxon>Massarineae</taxon>
        <taxon>Periconiaceae</taxon>
        <taxon>Periconia</taxon>
    </lineage>
</organism>
<dbReference type="SMART" id="SM00355">
    <property type="entry name" value="ZnF_C2H2"/>
    <property type="match status" value="3"/>
</dbReference>
<dbReference type="Proteomes" id="UP000244855">
    <property type="component" value="Unassembled WGS sequence"/>
</dbReference>
<dbReference type="SUPFAM" id="SSF57667">
    <property type="entry name" value="beta-beta-alpha zinc fingers"/>
    <property type="match status" value="1"/>
</dbReference>
<evidence type="ECO:0000256" key="5">
    <source>
        <dbReference type="PROSITE-ProRule" id="PRU00042"/>
    </source>
</evidence>
<dbReference type="OrthoDB" id="8922241at2759"/>
<name>A0A2V1EAH7_9PLEO</name>